<feature type="region of interest" description="Disordered" evidence="1">
    <location>
        <begin position="30"/>
        <end position="56"/>
    </location>
</feature>
<comment type="caution">
    <text evidence="2">The sequence shown here is derived from an EMBL/GenBank/DDBJ whole genome shotgun (WGS) entry which is preliminary data.</text>
</comment>
<evidence type="ECO:0000313" key="2">
    <source>
        <dbReference type="EMBL" id="VEL16261.1"/>
    </source>
</evidence>
<evidence type="ECO:0000313" key="3">
    <source>
        <dbReference type="Proteomes" id="UP000784294"/>
    </source>
</evidence>
<name>A0A448WNM0_9PLAT</name>
<keyword evidence="3" id="KW-1185">Reference proteome</keyword>
<dbReference type="EMBL" id="CAAALY010027768">
    <property type="protein sequence ID" value="VEL16261.1"/>
    <property type="molecule type" value="Genomic_DNA"/>
</dbReference>
<feature type="non-terminal residue" evidence="2">
    <location>
        <position position="1"/>
    </location>
</feature>
<evidence type="ECO:0000256" key="1">
    <source>
        <dbReference type="SAM" id="MobiDB-lite"/>
    </source>
</evidence>
<organism evidence="2 3">
    <name type="scientific">Protopolystoma xenopodis</name>
    <dbReference type="NCBI Taxonomy" id="117903"/>
    <lineage>
        <taxon>Eukaryota</taxon>
        <taxon>Metazoa</taxon>
        <taxon>Spiralia</taxon>
        <taxon>Lophotrochozoa</taxon>
        <taxon>Platyhelminthes</taxon>
        <taxon>Monogenea</taxon>
        <taxon>Polyopisthocotylea</taxon>
        <taxon>Polystomatidea</taxon>
        <taxon>Polystomatidae</taxon>
        <taxon>Protopolystoma</taxon>
    </lineage>
</organism>
<accession>A0A448WNM0</accession>
<protein>
    <submittedName>
        <fullName evidence="2">Uncharacterized protein</fullName>
    </submittedName>
</protein>
<reference evidence="2" key="1">
    <citation type="submission" date="2018-11" db="EMBL/GenBank/DDBJ databases">
        <authorList>
            <consortium name="Pathogen Informatics"/>
        </authorList>
    </citation>
    <scope>NUCLEOTIDE SEQUENCE</scope>
</reference>
<dbReference type="AlphaFoldDB" id="A0A448WNM0"/>
<proteinExistence type="predicted"/>
<gene>
    <name evidence="2" type="ORF">PXEA_LOCUS9701</name>
</gene>
<dbReference type="Proteomes" id="UP000784294">
    <property type="component" value="Unassembled WGS sequence"/>
</dbReference>
<sequence length="115" mass="12604">LNRIDRPTCHIQSKASNYIGLTPSETINRCFAKPSRRRSGRSLSKAKGSSCETDKTDSCRMTFKESLQTVSSGGREDDLALLEAIGSVEKIRPSLAVARKAGYKITHPCKKTSSE</sequence>